<name>A0A1Q5Y3E6_HAEIF</name>
<protein>
    <submittedName>
        <fullName evidence="2">DNA-binding protein</fullName>
    </submittedName>
</protein>
<evidence type="ECO:0000313" key="2">
    <source>
        <dbReference type="EMBL" id="RFN64438.1"/>
    </source>
</evidence>
<dbReference type="RefSeq" id="WP_005651299.1">
    <property type="nucleotide sequence ID" value="NZ_AP018764.1"/>
</dbReference>
<dbReference type="GeneID" id="96992087"/>
<comment type="caution">
    <text evidence="2">The sequence shown here is derived from an EMBL/GenBank/DDBJ whole genome shotgun (WGS) entry which is preliminary data.</text>
</comment>
<dbReference type="GO" id="GO:0003677">
    <property type="term" value="F:DNA binding"/>
    <property type="evidence" value="ECO:0007669"/>
    <property type="project" value="UniProtKB-KW"/>
</dbReference>
<evidence type="ECO:0000259" key="1">
    <source>
        <dbReference type="Pfam" id="PF12728"/>
    </source>
</evidence>
<accession>A0A1Q5Y3E6</accession>
<dbReference type="AlphaFoldDB" id="A0A1Q5Y3E6"/>
<proteinExistence type="predicted"/>
<dbReference type="InterPro" id="IPR041657">
    <property type="entry name" value="HTH_17"/>
</dbReference>
<keyword evidence="2" id="KW-0238">DNA-binding</keyword>
<dbReference type="KEGG" id="hih:NF38_03170"/>
<gene>
    <name evidence="2" type="ORF">CH627_03210</name>
</gene>
<feature type="domain" description="Helix-turn-helix" evidence="1">
    <location>
        <begin position="5"/>
        <end position="49"/>
    </location>
</feature>
<reference evidence="2" key="1">
    <citation type="submission" date="2018-08" db="EMBL/GenBank/DDBJ databases">
        <title>Antagonistic pleiotropy in the bifunctional surface protein FadL/P1 during adaptation of Haemophilus influenzae to chronic lung infection associated with COPD.</title>
        <authorList>
            <person name="Moleres J."/>
            <person name="Ehrlich R."/>
        </authorList>
    </citation>
    <scope>NUCLEOTIDE SEQUENCE [LARGE SCALE GENOMIC DNA]</scope>
    <source>
        <strain evidence="2">P668-6062</strain>
    </source>
</reference>
<dbReference type="Pfam" id="PF12728">
    <property type="entry name" value="HTH_17"/>
    <property type="match status" value="1"/>
</dbReference>
<organism evidence="2">
    <name type="scientific">Haemophilus influenzae</name>
    <dbReference type="NCBI Taxonomy" id="727"/>
    <lineage>
        <taxon>Bacteria</taxon>
        <taxon>Pseudomonadati</taxon>
        <taxon>Pseudomonadota</taxon>
        <taxon>Gammaproteobacteria</taxon>
        <taxon>Pasteurellales</taxon>
        <taxon>Pasteurellaceae</taxon>
        <taxon>Haemophilus</taxon>
    </lineage>
</organism>
<dbReference type="EMBL" id="QVJI01000003">
    <property type="protein sequence ID" value="RFN64438.1"/>
    <property type="molecule type" value="Genomic_DNA"/>
</dbReference>
<sequence length="104" mass="11997">MEQTLTIRDVAKCLNLSETTVRKNKLKWGFFQMEGSRMWRVFKSDLDRNRKKAENLSDLYAKVGDTQEKQKCRSAKIKMACGKSILPHQAASEFDAVVKQLTKN</sequence>